<feature type="transmembrane region" description="Helical" evidence="20">
    <location>
        <begin position="143"/>
        <end position="167"/>
    </location>
</feature>
<feature type="transmembrane region" description="Helical" evidence="20">
    <location>
        <begin position="20"/>
        <end position="41"/>
    </location>
</feature>
<evidence type="ECO:0000259" key="21">
    <source>
        <dbReference type="PROSITE" id="PS50850"/>
    </source>
</evidence>
<feature type="transmembrane region" description="Helical" evidence="20">
    <location>
        <begin position="53"/>
        <end position="73"/>
    </location>
</feature>
<dbReference type="AlphaFoldDB" id="A0A1X2GQG0"/>
<comment type="catalytic activity">
    <reaction evidence="5">
        <text>L-alpha-aminoacyl-L-histidine(out) = L-alpha-aminoacyl-L-histidine(in)</text>
        <dbReference type="Rhea" id="RHEA:79375"/>
        <dbReference type="ChEBI" id="CHEBI:229967"/>
    </reaction>
</comment>
<protein>
    <recommendedName>
        <fullName evidence="15">Lysosomal dipeptide transporter MFSD1</fullName>
    </recommendedName>
    <alternativeName>
        <fullName evidence="16">Major facilitator superfamily domain-containing protein 1</fullName>
    </alternativeName>
</protein>
<organism evidence="22 23">
    <name type="scientific">Hesseltinella vesiculosa</name>
    <dbReference type="NCBI Taxonomy" id="101127"/>
    <lineage>
        <taxon>Eukaryota</taxon>
        <taxon>Fungi</taxon>
        <taxon>Fungi incertae sedis</taxon>
        <taxon>Mucoromycota</taxon>
        <taxon>Mucoromycotina</taxon>
        <taxon>Mucoromycetes</taxon>
        <taxon>Mucorales</taxon>
        <taxon>Cunninghamellaceae</taxon>
        <taxon>Hesseltinella</taxon>
    </lineage>
</organism>
<comment type="catalytic activity">
    <reaction evidence="12">
        <text>L-histidyl-L-alpha-amino acid(out) = L-histidyl-L-alpha-amino acid(in)</text>
        <dbReference type="Rhea" id="RHEA:79379"/>
        <dbReference type="ChEBI" id="CHEBI:229964"/>
    </reaction>
</comment>
<evidence type="ECO:0000256" key="10">
    <source>
        <dbReference type="ARBA" id="ARBA00044900"/>
    </source>
</evidence>
<dbReference type="SUPFAM" id="SSF103473">
    <property type="entry name" value="MFS general substrate transporter"/>
    <property type="match status" value="1"/>
</dbReference>
<evidence type="ECO:0000256" key="15">
    <source>
        <dbReference type="ARBA" id="ARBA00044985"/>
    </source>
</evidence>
<dbReference type="STRING" id="101127.A0A1X2GQG0"/>
<feature type="transmembrane region" description="Helical" evidence="20">
    <location>
        <begin position="383"/>
        <end position="403"/>
    </location>
</feature>
<feature type="transmembrane region" description="Helical" evidence="20">
    <location>
        <begin position="250"/>
        <end position="271"/>
    </location>
</feature>
<reference evidence="22 23" key="1">
    <citation type="submission" date="2016-07" db="EMBL/GenBank/DDBJ databases">
        <title>Pervasive Adenine N6-methylation of Active Genes in Fungi.</title>
        <authorList>
            <consortium name="DOE Joint Genome Institute"/>
            <person name="Mondo S.J."/>
            <person name="Dannebaum R.O."/>
            <person name="Kuo R.C."/>
            <person name="Labutti K."/>
            <person name="Haridas S."/>
            <person name="Kuo A."/>
            <person name="Salamov A."/>
            <person name="Ahrendt S.R."/>
            <person name="Lipzen A."/>
            <person name="Sullivan W."/>
            <person name="Andreopoulos W.B."/>
            <person name="Clum A."/>
            <person name="Lindquist E."/>
            <person name="Daum C."/>
            <person name="Ramamoorthy G.K."/>
            <person name="Gryganskyi A."/>
            <person name="Culley D."/>
            <person name="Magnuson J.K."/>
            <person name="James T.Y."/>
            <person name="O'Malley M.A."/>
            <person name="Stajich J.E."/>
            <person name="Spatafora J.W."/>
            <person name="Visel A."/>
            <person name="Grigoriev I.V."/>
        </authorList>
    </citation>
    <scope>NUCLEOTIDE SEQUENCE [LARGE SCALE GENOMIC DNA]</scope>
    <source>
        <strain evidence="22 23">NRRL 3301</strain>
    </source>
</reference>
<feature type="transmembrane region" description="Helical" evidence="20">
    <location>
        <begin position="487"/>
        <end position="514"/>
    </location>
</feature>
<keyword evidence="20" id="KW-1133">Transmembrane helix</keyword>
<dbReference type="InterPro" id="IPR011701">
    <property type="entry name" value="MFS"/>
</dbReference>
<evidence type="ECO:0000256" key="12">
    <source>
        <dbReference type="ARBA" id="ARBA00044912"/>
    </source>
</evidence>
<dbReference type="InterPro" id="IPR052187">
    <property type="entry name" value="MFSD1"/>
</dbReference>
<comment type="caution">
    <text evidence="22">The sequence shown here is derived from an EMBL/GenBank/DDBJ whole genome shotgun (WGS) entry which is preliminary data.</text>
</comment>
<feature type="transmembrane region" description="Helical" evidence="20">
    <location>
        <begin position="205"/>
        <end position="230"/>
    </location>
</feature>
<keyword evidence="20" id="KW-0472">Membrane</keyword>
<evidence type="ECO:0000313" key="23">
    <source>
        <dbReference type="Proteomes" id="UP000242146"/>
    </source>
</evidence>
<evidence type="ECO:0000256" key="13">
    <source>
        <dbReference type="ARBA" id="ARBA00044919"/>
    </source>
</evidence>
<feature type="transmembrane region" description="Helical" evidence="20">
    <location>
        <begin position="85"/>
        <end position="106"/>
    </location>
</feature>
<feature type="region of interest" description="Disordered" evidence="19">
    <location>
        <begin position="426"/>
        <end position="445"/>
    </location>
</feature>
<accession>A0A1X2GQG0</accession>
<evidence type="ECO:0000256" key="9">
    <source>
        <dbReference type="ARBA" id="ARBA00044899"/>
    </source>
</evidence>
<sequence>MGTLKASLKTTMSINNTEFGILMSAVTLVNTILPLFAGAFVDDTSSRLGSVRSTALVSATIFIGSIIVSLAAAQGNYPAMVTGQIIYGLGGGMIVTMQEAIISKWFRNQQLSIVLGVTLAWSRLVQWVAKMICYPIIRSTANPHAPIFIATMICAVGFLTNGVYWYLMYRCGSITGTGQVILVDQHRPLPVYTSMWTMMRWVFRWIVYLPSIFWMVPWLQLVMSSVLSSFDDVATEFIEFRFATDEVMAGYQSSLSQAMPIVLAPVLGILIHRYGKRLYCLIFGACLLVLSMLLLGYTMASPVIGMLIFSSALSFGPIAIISSGPLMLPHELSGLAMGLHKCANNIGTTIVSVLVGYVQDLTYHDGDTNDDQHDLMFEYESVMILYLVLACMSVAVAVMFWWMDRTMLDGWLQADKHERDHRLAGLEKHDTPAPHTPEDPPQEVEKTPACVSTVDTDHVPTTAHNEDDDETHLRQITGNRLRSSSSWVYAGLYTFWLVAAWVVFIVFALMPLYMNYDQNFSG</sequence>
<dbReference type="Gene3D" id="1.20.1250.20">
    <property type="entry name" value="MFS general substrate transporter like domains"/>
    <property type="match status" value="2"/>
</dbReference>
<evidence type="ECO:0000256" key="2">
    <source>
        <dbReference type="ARBA" id="ARBA00044876"/>
    </source>
</evidence>
<evidence type="ECO:0000256" key="4">
    <source>
        <dbReference type="ARBA" id="ARBA00044881"/>
    </source>
</evidence>
<evidence type="ECO:0000256" key="11">
    <source>
        <dbReference type="ARBA" id="ARBA00044903"/>
    </source>
</evidence>
<keyword evidence="23" id="KW-1185">Reference proteome</keyword>
<comment type="catalytic activity">
    <reaction evidence="4">
        <text>L-alpha-aminoacyl-L-arginine(out) = L-alpha-aminoacyl-L-arginine(in)</text>
        <dbReference type="Rhea" id="RHEA:79367"/>
        <dbReference type="ChEBI" id="CHEBI:229968"/>
    </reaction>
</comment>
<dbReference type="PANTHER" id="PTHR23512:SF12">
    <property type="entry name" value="TRANSPORTER, PUTATIVE (AFU_ORTHOLOGUE AFUA_4G00260)-RELATED"/>
    <property type="match status" value="1"/>
</dbReference>
<proteinExistence type="predicted"/>
<dbReference type="OrthoDB" id="424834at2759"/>
<name>A0A1X2GQG0_9FUNG</name>
<evidence type="ECO:0000256" key="18">
    <source>
        <dbReference type="ARBA" id="ARBA00046376"/>
    </source>
</evidence>
<evidence type="ECO:0000256" key="19">
    <source>
        <dbReference type="SAM" id="MobiDB-lite"/>
    </source>
</evidence>
<comment type="catalytic activity">
    <reaction evidence="11">
        <text>L-arginyl-glycine(out) = L-arginyl-glycine(in)</text>
        <dbReference type="Rhea" id="RHEA:79391"/>
        <dbReference type="ChEBI" id="CHEBI:229955"/>
    </reaction>
</comment>
<evidence type="ECO:0000313" key="22">
    <source>
        <dbReference type="EMBL" id="ORX59387.1"/>
    </source>
</evidence>
<feature type="domain" description="Major facilitator superfamily (MFS) profile" evidence="21">
    <location>
        <begin position="1"/>
        <end position="407"/>
    </location>
</feature>
<evidence type="ECO:0000256" key="8">
    <source>
        <dbReference type="ARBA" id="ARBA00044898"/>
    </source>
</evidence>
<evidence type="ECO:0000256" key="20">
    <source>
        <dbReference type="SAM" id="Phobius"/>
    </source>
</evidence>
<gene>
    <name evidence="22" type="ORF">DM01DRAFT_1332867</name>
</gene>
<comment type="catalytic activity">
    <reaction evidence="7">
        <text>L-alpha-aminoacyl-L-lysine(out) = L-alpha-aminoacyl-L-lysine(in)</text>
        <dbReference type="Rhea" id="RHEA:79383"/>
        <dbReference type="ChEBI" id="CHEBI:229966"/>
    </reaction>
</comment>
<keyword evidence="20" id="KW-0812">Transmembrane</keyword>
<dbReference type="EMBL" id="MCGT01000005">
    <property type="protein sequence ID" value="ORX59387.1"/>
    <property type="molecule type" value="Genomic_DNA"/>
</dbReference>
<comment type="catalytic activity">
    <reaction evidence="10">
        <text>L-lysyl-L-lysine(out) = L-lysyl-L-lysine(in)</text>
        <dbReference type="Rhea" id="RHEA:79403"/>
        <dbReference type="ChEBI" id="CHEBI:229956"/>
    </reaction>
</comment>
<feature type="transmembrane region" description="Helical" evidence="20">
    <location>
        <begin position="303"/>
        <end position="321"/>
    </location>
</feature>
<dbReference type="InterPro" id="IPR036259">
    <property type="entry name" value="MFS_trans_sf"/>
</dbReference>
<evidence type="ECO:0000256" key="6">
    <source>
        <dbReference type="ARBA" id="ARBA00044891"/>
    </source>
</evidence>
<dbReference type="PANTHER" id="PTHR23512">
    <property type="entry name" value="MAJOR FACILITATOR SUPERFAMILY DOMAIN-CONTAINING PROTEIN 1"/>
    <property type="match status" value="1"/>
</dbReference>
<comment type="subcellular location">
    <subcellularLocation>
        <location evidence="1">Membrane</location>
        <topology evidence="1">Multi-pass membrane protein</topology>
    </subcellularLocation>
</comment>
<feature type="transmembrane region" description="Helical" evidence="20">
    <location>
        <begin position="278"/>
        <end position="297"/>
    </location>
</feature>
<comment type="catalytic activity">
    <reaction evidence="6">
        <text>L-lysyl-L-alpha-amino acid(out) = L-lysyl-L-alpha-amino acid(in)</text>
        <dbReference type="Rhea" id="RHEA:79387"/>
        <dbReference type="ChEBI" id="CHEBI:229965"/>
    </reaction>
</comment>
<comment type="catalytic activity">
    <reaction evidence="13">
        <text>L-alanyl-L-lysine(out) = L-alanyl-L-lysine(in)</text>
        <dbReference type="Rhea" id="RHEA:79415"/>
        <dbReference type="ChEBI" id="CHEBI:192470"/>
    </reaction>
</comment>
<dbReference type="GO" id="GO:0022857">
    <property type="term" value="F:transmembrane transporter activity"/>
    <property type="evidence" value="ECO:0007669"/>
    <property type="project" value="InterPro"/>
</dbReference>
<comment type="function">
    <text evidence="17">Lysosomal dipeptide uniporter that selectively exports lysine, arginine or histidine-containing dipeptides with a net positive charge from the lysosome lumen into the cytosol. Could play a role in a specific type of protein O-glycosylation indirectly regulating macrophages migration and tissue invasion. Also essential for liver homeostasis.</text>
</comment>
<dbReference type="Proteomes" id="UP000242146">
    <property type="component" value="Unassembled WGS sequence"/>
</dbReference>
<comment type="catalytic activity">
    <reaction evidence="3">
        <text>L-histidyl-glycine(out) = L-histidyl-glycine(in)</text>
        <dbReference type="Rhea" id="RHEA:79395"/>
        <dbReference type="ChEBI" id="CHEBI:229957"/>
    </reaction>
</comment>
<evidence type="ECO:0000256" key="16">
    <source>
        <dbReference type="ARBA" id="ARBA00045018"/>
    </source>
</evidence>
<evidence type="ECO:0000256" key="3">
    <source>
        <dbReference type="ARBA" id="ARBA00044878"/>
    </source>
</evidence>
<comment type="catalytic activity">
    <reaction evidence="2">
        <text>L-lysyl-L-alanine(out) = L-lysyl-L-alanine(in)</text>
        <dbReference type="Rhea" id="RHEA:79399"/>
        <dbReference type="ChEBI" id="CHEBI:229954"/>
    </reaction>
</comment>
<evidence type="ECO:0000256" key="17">
    <source>
        <dbReference type="ARBA" id="ARBA00045709"/>
    </source>
</evidence>
<evidence type="ECO:0000256" key="14">
    <source>
        <dbReference type="ARBA" id="ARBA00044924"/>
    </source>
</evidence>
<comment type="subunit">
    <text evidence="18">Homodimer. Interacts with lysosomal protein GLMP (via lumenal domain); the interaction starts while both proteins are still in the endoplasmic reticulum and is required for stabilization of MFSD1 in lysosomes but has no direct effect on its targeting to lysosomes or transporter activity.</text>
</comment>
<evidence type="ECO:0000256" key="7">
    <source>
        <dbReference type="ARBA" id="ARBA00044893"/>
    </source>
</evidence>
<dbReference type="PROSITE" id="PS50850">
    <property type="entry name" value="MFS"/>
    <property type="match status" value="1"/>
</dbReference>
<evidence type="ECO:0000256" key="5">
    <source>
        <dbReference type="ARBA" id="ARBA00044884"/>
    </source>
</evidence>
<comment type="catalytic activity">
    <reaction evidence="8">
        <text>L-aspartyl-L-lysine(out) = L-aspartyl-L-lysine(in)</text>
        <dbReference type="Rhea" id="RHEA:79411"/>
        <dbReference type="ChEBI" id="CHEBI:229953"/>
    </reaction>
</comment>
<dbReference type="InterPro" id="IPR020846">
    <property type="entry name" value="MFS_dom"/>
</dbReference>
<dbReference type="GO" id="GO:0016020">
    <property type="term" value="C:membrane"/>
    <property type="evidence" value="ECO:0007669"/>
    <property type="project" value="UniProtKB-SubCell"/>
</dbReference>
<comment type="catalytic activity">
    <reaction evidence="14">
        <text>L-lysyl-glycine(out) = L-lysyl-glycine(in)</text>
        <dbReference type="Rhea" id="RHEA:79407"/>
        <dbReference type="ChEBI" id="CHEBI:191202"/>
    </reaction>
</comment>
<feature type="transmembrane region" description="Helical" evidence="20">
    <location>
        <begin position="342"/>
        <end position="363"/>
    </location>
</feature>
<comment type="catalytic activity">
    <reaction evidence="9">
        <text>L-arginyl-L-alpha-amino acid(out) = L-arginyl-L-alpha-amino acid(in)</text>
        <dbReference type="Rhea" id="RHEA:79371"/>
        <dbReference type="ChEBI" id="CHEBI:84315"/>
    </reaction>
</comment>
<dbReference type="Pfam" id="PF07690">
    <property type="entry name" value="MFS_1"/>
    <property type="match status" value="1"/>
</dbReference>
<evidence type="ECO:0000256" key="1">
    <source>
        <dbReference type="ARBA" id="ARBA00004141"/>
    </source>
</evidence>